<comment type="caution">
    <text evidence="1">The sequence shown here is derived from an EMBL/GenBank/DDBJ whole genome shotgun (WGS) entry which is preliminary data.</text>
</comment>
<gene>
    <name evidence="1" type="ORF">S01H1_08071</name>
</gene>
<organism evidence="1">
    <name type="scientific">marine sediment metagenome</name>
    <dbReference type="NCBI Taxonomy" id="412755"/>
    <lineage>
        <taxon>unclassified sequences</taxon>
        <taxon>metagenomes</taxon>
        <taxon>ecological metagenomes</taxon>
    </lineage>
</organism>
<proteinExistence type="predicted"/>
<reference evidence="1" key="1">
    <citation type="journal article" date="2014" name="Front. Microbiol.">
        <title>High frequency of phylogenetically diverse reductive dehalogenase-homologous genes in deep subseafloor sedimentary metagenomes.</title>
        <authorList>
            <person name="Kawai M."/>
            <person name="Futagami T."/>
            <person name="Toyoda A."/>
            <person name="Takaki Y."/>
            <person name="Nishi S."/>
            <person name="Hori S."/>
            <person name="Arai W."/>
            <person name="Tsubouchi T."/>
            <person name="Morono Y."/>
            <person name="Uchiyama I."/>
            <person name="Ito T."/>
            <person name="Fujiyama A."/>
            <person name="Inagaki F."/>
            <person name="Takami H."/>
        </authorList>
    </citation>
    <scope>NUCLEOTIDE SEQUENCE</scope>
    <source>
        <strain evidence="1">Expedition CK06-06</strain>
    </source>
</reference>
<protein>
    <submittedName>
        <fullName evidence="1">Uncharacterized protein</fullName>
    </submittedName>
</protein>
<sequence length="62" mass="6975">SLDYGRASVADIIDFVREGFKSLVAEEEGTPILAEGIVARTDPYLFDGQGRRVIWKLKTKEF</sequence>
<feature type="non-terminal residue" evidence="1">
    <location>
        <position position="1"/>
    </location>
</feature>
<accession>X0SCJ5</accession>
<dbReference type="EMBL" id="BARS01004140">
    <property type="protein sequence ID" value="GAF73632.1"/>
    <property type="molecule type" value="Genomic_DNA"/>
</dbReference>
<evidence type="ECO:0000313" key="1">
    <source>
        <dbReference type="EMBL" id="GAF73632.1"/>
    </source>
</evidence>
<dbReference type="AlphaFoldDB" id="X0SCJ5"/>
<name>X0SCJ5_9ZZZZ</name>